<keyword evidence="3" id="KW-1185">Reference proteome</keyword>
<dbReference type="AlphaFoldDB" id="A0AAW0R6I4"/>
<accession>A0AAW0R6I4</accession>
<feature type="region of interest" description="Disordered" evidence="1">
    <location>
        <begin position="69"/>
        <end position="102"/>
    </location>
</feature>
<dbReference type="InterPro" id="IPR036291">
    <property type="entry name" value="NAD(P)-bd_dom_sf"/>
</dbReference>
<proteinExistence type="predicted"/>
<dbReference type="SUPFAM" id="SSF51735">
    <property type="entry name" value="NAD(P)-binding Rossmann-fold domains"/>
    <property type="match status" value="1"/>
</dbReference>
<evidence type="ECO:0000313" key="2">
    <source>
        <dbReference type="EMBL" id="KAK8129380.1"/>
    </source>
</evidence>
<dbReference type="Gene3D" id="3.40.50.720">
    <property type="entry name" value="NAD(P)-binding Rossmann-like Domain"/>
    <property type="match status" value="1"/>
</dbReference>
<dbReference type="EMBL" id="JAQQWP010000002">
    <property type="protein sequence ID" value="KAK8129380.1"/>
    <property type="molecule type" value="Genomic_DNA"/>
</dbReference>
<comment type="caution">
    <text evidence="2">The sequence shown here is derived from an EMBL/GenBank/DDBJ whole genome shotgun (WGS) entry which is preliminary data.</text>
</comment>
<evidence type="ECO:0000256" key="1">
    <source>
        <dbReference type="SAM" id="MobiDB-lite"/>
    </source>
</evidence>
<dbReference type="Proteomes" id="UP001392437">
    <property type="component" value="Unassembled WGS sequence"/>
</dbReference>
<organism evidence="2 3">
    <name type="scientific">Apiospora kogelbergensis</name>
    <dbReference type="NCBI Taxonomy" id="1337665"/>
    <lineage>
        <taxon>Eukaryota</taxon>
        <taxon>Fungi</taxon>
        <taxon>Dikarya</taxon>
        <taxon>Ascomycota</taxon>
        <taxon>Pezizomycotina</taxon>
        <taxon>Sordariomycetes</taxon>
        <taxon>Xylariomycetidae</taxon>
        <taxon>Amphisphaeriales</taxon>
        <taxon>Apiosporaceae</taxon>
        <taxon>Apiospora</taxon>
    </lineage>
</organism>
<reference evidence="2 3" key="1">
    <citation type="submission" date="2023-01" db="EMBL/GenBank/DDBJ databases">
        <title>Analysis of 21 Apiospora genomes using comparative genomics revels a genus with tremendous synthesis potential of carbohydrate active enzymes and secondary metabolites.</title>
        <authorList>
            <person name="Sorensen T."/>
        </authorList>
    </citation>
    <scope>NUCLEOTIDE SEQUENCE [LARGE SCALE GENOMIC DNA]</scope>
    <source>
        <strain evidence="2 3">CBS 117206</strain>
    </source>
</reference>
<sequence length="102" mass="11187">MHIVVVPASPKTGQATIRALLDDSSEPTVTGVYRDVSRAPVASTEHLRFQAVKGDVADVRSLAPSTASLLTRTPWPPSRRRCMPKQTPSRRQGKWPPMSSRP</sequence>
<evidence type="ECO:0000313" key="3">
    <source>
        <dbReference type="Proteomes" id="UP001392437"/>
    </source>
</evidence>
<protein>
    <submittedName>
        <fullName evidence="2">NAD(P)-binding protein</fullName>
    </submittedName>
</protein>
<name>A0AAW0R6I4_9PEZI</name>
<gene>
    <name evidence="2" type="ORF">PG999_001760</name>
</gene>